<dbReference type="GO" id="GO:0005829">
    <property type="term" value="C:cytosol"/>
    <property type="evidence" value="ECO:0007669"/>
    <property type="project" value="TreeGrafter"/>
</dbReference>
<evidence type="ECO:0000313" key="1">
    <source>
        <dbReference type="EMBL" id="MBC5732573.1"/>
    </source>
</evidence>
<organism evidence="1 2">
    <name type="scientific">Lawsonibacter hominis</name>
    <dbReference type="NCBI Taxonomy" id="2763053"/>
    <lineage>
        <taxon>Bacteria</taxon>
        <taxon>Bacillati</taxon>
        <taxon>Bacillota</taxon>
        <taxon>Clostridia</taxon>
        <taxon>Eubacteriales</taxon>
        <taxon>Oscillospiraceae</taxon>
        <taxon>Lawsonibacter</taxon>
    </lineage>
</organism>
<proteinExistence type="predicted"/>
<dbReference type="InterPro" id="IPR004375">
    <property type="entry name" value="NanQ/TabA/YiaL"/>
</dbReference>
<reference evidence="1" key="1">
    <citation type="submission" date="2020-08" db="EMBL/GenBank/DDBJ databases">
        <title>Genome public.</title>
        <authorList>
            <person name="Liu C."/>
            <person name="Sun Q."/>
        </authorList>
    </citation>
    <scope>NUCLEOTIDE SEQUENCE</scope>
    <source>
        <strain evidence="1">NSJ-51</strain>
    </source>
</reference>
<dbReference type="PANTHER" id="PTHR34986">
    <property type="entry name" value="EVOLVED BETA-GALACTOSIDASE SUBUNIT BETA"/>
    <property type="match status" value="1"/>
</dbReference>
<sequence length="151" mass="16688">MVIDKIENAPLYYGLGERFRKALEWLAAVDPSTLSPGEKVPIDGENVYGLLFQVDTLAPEDCKLEGHQNYADIQCLVSGLEAAGYALTDTPLEPLGEYDAKSDVQFFTGDWDTLTIRPGTFYIVWPQDLHAPRMACGRVGPVTRLVAKVKL</sequence>
<dbReference type="EMBL" id="JACOPP010000002">
    <property type="protein sequence ID" value="MBC5732573.1"/>
    <property type="molecule type" value="Genomic_DNA"/>
</dbReference>
<dbReference type="PANTHER" id="PTHR34986:SF1">
    <property type="entry name" value="PROTEIN YIAL"/>
    <property type="match status" value="1"/>
</dbReference>
<dbReference type="Gene3D" id="2.60.120.370">
    <property type="entry name" value="YhcH/YjgK/YiaL"/>
    <property type="match status" value="1"/>
</dbReference>
<protein>
    <submittedName>
        <fullName evidence="1">YhcH/YjgK/YiaL family protein</fullName>
    </submittedName>
</protein>
<dbReference type="Pfam" id="PF04074">
    <property type="entry name" value="DUF386"/>
    <property type="match status" value="1"/>
</dbReference>
<dbReference type="AlphaFoldDB" id="A0A8J6ME95"/>
<dbReference type="InterPro" id="IPR037012">
    <property type="entry name" value="NanQ/TabA/YiaL_sf"/>
</dbReference>
<gene>
    <name evidence="1" type="ORF">H8S57_02375</name>
</gene>
<accession>A0A8J6ME95</accession>
<evidence type="ECO:0000313" key="2">
    <source>
        <dbReference type="Proteomes" id="UP000661435"/>
    </source>
</evidence>
<dbReference type="SUPFAM" id="SSF51197">
    <property type="entry name" value="Clavaminate synthase-like"/>
    <property type="match status" value="1"/>
</dbReference>
<dbReference type="NCBIfam" id="TIGR00022">
    <property type="entry name" value="YhcH/YjgK/YiaL family protein"/>
    <property type="match status" value="1"/>
</dbReference>
<comment type="caution">
    <text evidence="1">The sequence shown here is derived from an EMBL/GenBank/DDBJ whole genome shotgun (WGS) entry which is preliminary data.</text>
</comment>
<dbReference type="Proteomes" id="UP000661435">
    <property type="component" value="Unassembled WGS sequence"/>
</dbReference>
<name>A0A8J6ME95_9FIRM</name>
<keyword evidence="2" id="KW-1185">Reference proteome</keyword>